<feature type="region of interest" description="Disordered" evidence="1">
    <location>
        <begin position="917"/>
        <end position="951"/>
    </location>
</feature>
<keyword evidence="2" id="KW-0732">Signal</keyword>
<feature type="region of interest" description="Disordered" evidence="1">
    <location>
        <begin position="1252"/>
        <end position="1272"/>
    </location>
</feature>
<feature type="compositionally biased region" description="Low complexity" evidence="1">
    <location>
        <begin position="706"/>
        <end position="728"/>
    </location>
</feature>
<feature type="signal peptide" evidence="2">
    <location>
        <begin position="1"/>
        <end position="23"/>
    </location>
</feature>
<dbReference type="Pfam" id="PF20674">
    <property type="entry name" value="SpaA_3"/>
    <property type="match status" value="1"/>
</dbReference>
<feature type="domain" description="DUF11" evidence="3">
    <location>
        <begin position="1281"/>
        <end position="1367"/>
    </location>
</feature>
<feature type="domain" description="DUF7507" evidence="5">
    <location>
        <begin position="733"/>
        <end position="828"/>
    </location>
</feature>
<dbReference type="PANTHER" id="PTHR34819">
    <property type="entry name" value="LARGE CYSTEINE-RICH PERIPLASMIC PROTEIN OMCB"/>
    <property type="match status" value="1"/>
</dbReference>
<evidence type="ECO:0000259" key="3">
    <source>
        <dbReference type="Pfam" id="PF01345"/>
    </source>
</evidence>
<evidence type="ECO:0000313" key="6">
    <source>
        <dbReference type="EMBL" id="MBZ5738024.1"/>
    </source>
</evidence>
<dbReference type="SUPFAM" id="SSF63825">
    <property type="entry name" value="YWTD domain"/>
    <property type="match status" value="1"/>
</dbReference>
<feature type="region of interest" description="Disordered" evidence="1">
    <location>
        <begin position="599"/>
        <end position="618"/>
    </location>
</feature>
<feature type="compositionally biased region" description="Low complexity" evidence="1">
    <location>
        <begin position="1137"/>
        <end position="1150"/>
    </location>
</feature>
<proteinExistence type="predicted"/>
<evidence type="ECO:0000256" key="1">
    <source>
        <dbReference type="SAM" id="MobiDB-lite"/>
    </source>
</evidence>
<feature type="compositionally biased region" description="Low complexity" evidence="1">
    <location>
        <begin position="600"/>
        <end position="618"/>
    </location>
</feature>
<feature type="region of interest" description="Disordered" evidence="1">
    <location>
        <begin position="1021"/>
        <end position="1041"/>
    </location>
</feature>
<sequence length="1768" mass="177386">MFLLVAALAAVALALLPTAPARATGGGSGSSSSPSFACAADVVYSIDGDSHAISKINPTAGTFTANGTIDAGSHTLNALALPNGGGRYIYAFDRTSNDVVRFDASTNDEDTYSLSSNSSAGSVIAGAINPVNGLYYYAAGGSPWKLYAFNTSTNTGIGQVGTISGLSNNGDMAFDAVGNLYVVSNASTTAAGTLARVNGPLPSTAGSSSLAATSLATLPENSGQYASMAFDGNGYLIIGTGAGKVLKVNPTSGVLVQTKTVSLNLHDMASCSSPSTAAARVDLPQGRHDAADQFKVTITGSGVTTGNTGTTAGTDTGLQNTDAEVAGPVVVLPGTTYTITQTAAGGTDLNDYFTPTWKCVEQAGGTTVASGSGSTGTFTMPSTSGATVICTFTDLPILPAIELDKTASAIADLDGNGPDAGDTVTYGFKVTNTGNVALSTVGVTDPMLAGITCSPTTLAVGASVTCSSRTYTLTQADVNAGKVDNTATTSGKATNNVTVTDTDSVSVLIPAKPALTLDKTAGAITDVDGNGPDAGDTITYSFKVTNTGNVPLNPVTVADTKVGTVTCPSGALAPGATVTCTAAAYVLTQADVNAGKVDNTATASGTPPTGSPVTGTDSTTTVVPALPAIELDKTASAISNGTITYGFKVTNTGNVTFTAVGVTDPMFPSGISCSPTTLAPGASVTCGSKVYTLTQADTDAGKVQNTATTTGTSPSGAKVTDTDSTTTTLPGTPAIELDKTAGPLTNGKITYSFKVTNIGTVTLTAVGLTDPKLGGTITCAATTLAPGANTTCTSTTYTLTQADVDAGTVQNTATTTGTAPSGTKVTDTDSTTTPVPQGPAITLDKVAGPLTNGKITYTFTVKNTGNVTLDPVTLNDPKLGGTITCPSGAVAPGASISCTTTTYTLTQADVDAGHVDNTATTTGTAPSGTKLTDTDSTTTPVPAAPSIHLDKSAGPVTNGKITYTFAVTNTGNVTLNPIKVNDPKVGTVTCPNGGLAPGASVTCTAAAYVVTQADIDAGTVDNTATASGTPPTGSPVTNSDSTTTPIAPHPGIELLKSAGSVYDVNGNGLDDGDTITYTFKVTNTGNVTLTNVTVADPKVGPVTCPTAPLAPGASVSCDPRTYTLTQADIDHGSVDNTATATGTTPSGGTVADDDSRTVDLPATGAIQLVKTAGPLVDTDGNGPDAGDTITYSFRVTNTGNVHLDPVTVSDPKVGPVTCPTAGLEPGESFDCTDVTYTVTPTDVAAGKVDNTATATGTTPSGGTVQDTDSTTTSVQPTVTNVTIRKTVDDATPHVGDVVTYTLTVTNTGAADARDVVITDALPTGVTYVSADAPCTRTGSTVRCEIGTVPAGATRSFDVRVKVDPLPAIGADHQHLFDVQKTEVQVDVEAGDTATGTAQCMAGYEVTDGSGRIDHVDQGTGTLADMHMTANHAVGDTGWTSTFVNEATGRAQAKVFGVCVKIESENVNGHVHDLVVGSPISQTVALPVGRTATTLTCAAGQTPIQPGYQLDGVAPVLTTYPDDSNGWVFAVVNDGSDGATQATFTLRCLDNLVSVANGHTHALGFSEVRRSVTVPAGQTMEVTLSCAADAKGIVAGYDVDEGLAVLGNDPRPIVRVFQFYNPTNQPLGADLYLLCLANRTEKGADQGGHIVNTANVTTSTPESQAGDNSDSATIQVSPAVTPVAPLVTVSSSRVAATVSCSTGVGSCSGQATLTAQGTLLAKGSYRIKAGKKATLHLKTTRAGRKLLGKGLKKAKLTIDGTTRTVRIKR</sequence>
<feature type="chain" id="PRO_5045718936" evidence="2">
    <location>
        <begin position="24"/>
        <end position="1768"/>
    </location>
</feature>
<dbReference type="NCBIfam" id="TIGR01451">
    <property type="entry name" value="B_ant_repeat"/>
    <property type="match status" value="6"/>
</dbReference>
<feature type="domain" description="DUF7507" evidence="5">
    <location>
        <begin position="627"/>
        <end position="721"/>
    </location>
</feature>
<feature type="domain" description="DUF7507" evidence="5">
    <location>
        <begin position="839"/>
        <end position="933"/>
    </location>
</feature>
<dbReference type="Gene3D" id="2.60.40.3080">
    <property type="match status" value="1"/>
</dbReference>
<dbReference type="InterPro" id="IPR048834">
    <property type="entry name" value="SpaA_pre-album"/>
</dbReference>
<dbReference type="Pfam" id="PF01345">
    <property type="entry name" value="DUF11"/>
    <property type="match status" value="1"/>
</dbReference>
<feature type="domain" description="DUF7507" evidence="5">
    <location>
        <begin position="944"/>
        <end position="1038"/>
    </location>
</feature>
<feature type="region of interest" description="Disordered" evidence="1">
    <location>
        <begin position="812"/>
        <end position="837"/>
    </location>
</feature>
<evidence type="ECO:0000313" key="7">
    <source>
        <dbReference type="Proteomes" id="UP000780875"/>
    </source>
</evidence>
<feature type="region of interest" description="Disordered" evidence="1">
    <location>
        <begin position="1133"/>
        <end position="1154"/>
    </location>
</feature>
<evidence type="ECO:0000259" key="4">
    <source>
        <dbReference type="Pfam" id="PF20674"/>
    </source>
</evidence>
<feature type="compositionally biased region" description="Low complexity" evidence="1">
    <location>
        <begin position="812"/>
        <end position="835"/>
    </location>
</feature>
<feature type="domain" description="DUF7507" evidence="5">
    <location>
        <begin position="512"/>
        <end position="614"/>
    </location>
</feature>
<dbReference type="InterPro" id="IPR001434">
    <property type="entry name" value="OmcB-like_DUF11"/>
</dbReference>
<feature type="domain" description="DUF7507" evidence="5">
    <location>
        <begin position="1165"/>
        <end position="1266"/>
    </location>
</feature>
<gene>
    <name evidence="6" type="ORF">K8U61_07610</name>
</gene>
<keyword evidence="7" id="KW-1185">Reference proteome</keyword>
<dbReference type="EMBL" id="JAIQZJ010000003">
    <property type="protein sequence ID" value="MBZ5738024.1"/>
    <property type="molecule type" value="Genomic_DNA"/>
</dbReference>
<evidence type="ECO:0000256" key="2">
    <source>
        <dbReference type="SAM" id="SignalP"/>
    </source>
</evidence>
<dbReference type="InterPro" id="IPR055354">
    <property type="entry name" value="DUF7507"/>
</dbReference>
<name>A0ABS7UAK5_9ACTN</name>
<reference evidence="6 7" key="1">
    <citation type="submission" date="2021-09" db="EMBL/GenBank/DDBJ databases">
        <title>Whole genome sequence of Nocardioides sp. GBK3QG-3.</title>
        <authorList>
            <person name="Tuo L."/>
        </authorList>
    </citation>
    <scope>NUCLEOTIDE SEQUENCE [LARGE SCALE GENOMIC DNA]</scope>
    <source>
        <strain evidence="6 7">GBK3QG-3</strain>
    </source>
</reference>
<dbReference type="Pfam" id="PF24346">
    <property type="entry name" value="DUF7507"/>
    <property type="match status" value="8"/>
</dbReference>
<feature type="region of interest" description="Disordered" evidence="1">
    <location>
        <begin position="704"/>
        <end position="734"/>
    </location>
</feature>
<dbReference type="RefSeq" id="WP_224122398.1">
    <property type="nucleotide sequence ID" value="NZ_JAIQZJ010000003.1"/>
</dbReference>
<dbReference type="Proteomes" id="UP000780875">
    <property type="component" value="Unassembled WGS sequence"/>
</dbReference>
<organism evidence="6 7">
    <name type="scientific">Nocardioides mangrovi</name>
    <dbReference type="NCBI Taxonomy" id="2874580"/>
    <lineage>
        <taxon>Bacteria</taxon>
        <taxon>Bacillati</taxon>
        <taxon>Actinomycetota</taxon>
        <taxon>Actinomycetes</taxon>
        <taxon>Propionibacteriales</taxon>
        <taxon>Nocardioidaceae</taxon>
        <taxon>Nocardioides</taxon>
    </lineage>
</organism>
<dbReference type="InterPro" id="IPR047589">
    <property type="entry name" value="DUF11_rpt"/>
</dbReference>
<comment type="caution">
    <text evidence="6">The sequence shown here is derived from an EMBL/GenBank/DDBJ whole genome shotgun (WGS) entry which is preliminary data.</text>
</comment>
<dbReference type="PANTHER" id="PTHR34819:SF3">
    <property type="entry name" value="CELL SURFACE PROTEIN"/>
    <property type="match status" value="1"/>
</dbReference>
<feature type="domain" description="SpaA-like prealbumin fold" evidence="4">
    <location>
        <begin position="282"/>
        <end position="394"/>
    </location>
</feature>
<feature type="domain" description="DUF7507" evidence="5">
    <location>
        <begin position="1050"/>
        <end position="1152"/>
    </location>
</feature>
<dbReference type="InterPro" id="IPR051172">
    <property type="entry name" value="Chlamydia_OmcB"/>
</dbReference>
<evidence type="ECO:0000259" key="5">
    <source>
        <dbReference type="Pfam" id="PF24346"/>
    </source>
</evidence>
<accession>A0ABS7UAK5</accession>
<feature type="compositionally biased region" description="Low complexity" evidence="1">
    <location>
        <begin position="918"/>
        <end position="946"/>
    </location>
</feature>
<feature type="domain" description="DUF7507" evidence="5">
    <location>
        <begin position="399"/>
        <end position="501"/>
    </location>
</feature>
<protein>
    <submittedName>
        <fullName evidence="6">DUF11 domain-containing protein</fullName>
    </submittedName>
</protein>